<dbReference type="Proteomes" id="UP000188268">
    <property type="component" value="Unassembled WGS sequence"/>
</dbReference>
<evidence type="ECO:0000313" key="3">
    <source>
        <dbReference type="Proteomes" id="UP000188268"/>
    </source>
</evidence>
<organism evidence="2 3">
    <name type="scientific">Corchorus capsularis</name>
    <name type="common">Jute</name>
    <dbReference type="NCBI Taxonomy" id="210143"/>
    <lineage>
        <taxon>Eukaryota</taxon>
        <taxon>Viridiplantae</taxon>
        <taxon>Streptophyta</taxon>
        <taxon>Embryophyta</taxon>
        <taxon>Tracheophyta</taxon>
        <taxon>Spermatophyta</taxon>
        <taxon>Magnoliopsida</taxon>
        <taxon>eudicotyledons</taxon>
        <taxon>Gunneridae</taxon>
        <taxon>Pentapetalae</taxon>
        <taxon>rosids</taxon>
        <taxon>malvids</taxon>
        <taxon>Malvales</taxon>
        <taxon>Malvaceae</taxon>
        <taxon>Grewioideae</taxon>
        <taxon>Apeibeae</taxon>
        <taxon>Corchorus</taxon>
    </lineage>
</organism>
<sequence length="73" mass="8376">MDIKKNPWPIFSIQTSRVEPESNLGKSYQKQISAKHLASQARSCRKLMQLRIRSESNGHEALASRTSMLPNRH</sequence>
<reference evidence="2 3" key="1">
    <citation type="submission" date="2013-09" db="EMBL/GenBank/DDBJ databases">
        <title>Corchorus capsularis genome sequencing.</title>
        <authorList>
            <person name="Alam M."/>
            <person name="Haque M.S."/>
            <person name="Islam M.S."/>
            <person name="Emdad E.M."/>
            <person name="Islam M.M."/>
            <person name="Ahmed B."/>
            <person name="Halim A."/>
            <person name="Hossen Q.M.M."/>
            <person name="Hossain M.Z."/>
            <person name="Ahmed R."/>
            <person name="Khan M.M."/>
            <person name="Islam R."/>
            <person name="Rashid M.M."/>
            <person name="Khan S.A."/>
            <person name="Rahman M.S."/>
            <person name="Alam M."/>
        </authorList>
    </citation>
    <scope>NUCLEOTIDE SEQUENCE [LARGE SCALE GENOMIC DNA]</scope>
    <source>
        <strain evidence="3">cv. CVL-1</strain>
        <tissue evidence="2">Whole seedling</tissue>
    </source>
</reference>
<comment type="caution">
    <text evidence="2">The sequence shown here is derived from an EMBL/GenBank/DDBJ whole genome shotgun (WGS) entry which is preliminary data.</text>
</comment>
<dbReference type="Gramene" id="OMP03244">
    <property type="protein sequence ID" value="OMP03244"/>
    <property type="gene ID" value="CCACVL1_02492"/>
</dbReference>
<dbReference type="AlphaFoldDB" id="A0A1R3K857"/>
<gene>
    <name evidence="2" type="ORF">CCACVL1_02492</name>
</gene>
<dbReference type="EMBL" id="AWWV01006092">
    <property type="protein sequence ID" value="OMP03244.1"/>
    <property type="molecule type" value="Genomic_DNA"/>
</dbReference>
<proteinExistence type="predicted"/>
<evidence type="ECO:0000256" key="1">
    <source>
        <dbReference type="SAM" id="MobiDB-lite"/>
    </source>
</evidence>
<name>A0A1R3K857_COCAP</name>
<accession>A0A1R3K857</accession>
<feature type="compositionally biased region" description="Polar residues" evidence="1">
    <location>
        <begin position="64"/>
        <end position="73"/>
    </location>
</feature>
<protein>
    <submittedName>
        <fullName evidence="2">Uncharacterized protein</fullName>
    </submittedName>
</protein>
<feature type="region of interest" description="Disordered" evidence="1">
    <location>
        <begin position="54"/>
        <end position="73"/>
    </location>
</feature>
<evidence type="ECO:0000313" key="2">
    <source>
        <dbReference type="EMBL" id="OMP03244.1"/>
    </source>
</evidence>
<keyword evidence="3" id="KW-1185">Reference proteome</keyword>